<organism evidence="2 3">
    <name type="scientific">Protea cynaroides</name>
    <dbReference type="NCBI Taxonomy" id="273540"/>
    <lineage>
        <taxon>Eukaryota</taxon>
        <taxon>Viridiplantae</taxon>
        <taxon>Streptophyta</taxon>
        <taxon>Embryophyta</taxon>
        <taxon>Tracheophyta</taxon>
        <taxon>Spermatophyta</taxon>
        <taxon>Magnoliopsida</taxon>
        <taxon>Proteales</taxon>
        <taxon>Proteaceae</taxon>
        <taxon>Protea</taxon>
    </lineage>
</organism>
<dbReference type="AlphaFoldDB" id="A0A9Q0KYF2"/>
<feature type="region of interest" description="Disordered" evidence="1">
    <location>
        <begin position="45"/>
        <end position="74"/>
    </location>
</feature>
<comment type="caution">
    <text evidence="2">The sequence shown here is derived from an EMBL/GenBank/DDBJ whole genome shotgun (WGS) entry which is preliminary data.</text>
</comment>
<protein>
    <submittedName>
        <fullName evidence="2">Uncharacterized protein</fullName>
    </submittedName>
</protein>
<proteinExistence type="predicted"/>
<dbReference type="Proteomes" id="UP001141806">
    <property type="component" value="Unassembled WGS sequence"/>
</dbReference>
<keyword evidence="3" id="KW-1185">Reference proteome</keyword>
<evidence type="ECO:0000256" key="1">
    <source>
        <dbReference type="SAM" id="MobiDB-lite"/>
    </source>
</evidence>
<gene>
    <name evidence="2" type="ORF">NE237_009766</name>
</gene>
<accession>A0A9Q0KYF2</accession>
<feature type="compositionally biased region" description="Acidic residues" evidence="1">
    <location>
        <begin position="50"/>
        <end position="63"/>
    </location>
</feature>
<evidence type="ECO:0000313" key="2">
    <source>
        <dbReference type="EMBL" id="KAJ4978986.1"/>
    </source>
</evidence>
<name>A0A9Q0KYF2_9MAGN</name>
<evidence type="ECO:0000313" key="3">
    <source>
        <dbReference type="Proteomes" id="UP001141806"/>
    </source>
</evidence>
<sequence length="138" mass="15746">MVELRRQLQLAEEREQGLEASIPQKGAHSLHDYVRKEIGQDVDLSRYQLDVDDPTDTEEEEGTPEEHLLEEPHLRRSLRPSQLRMLAALPPGQSEAKREIFANLLSEVKALCVQLLETTAHCDKLVVGIEELETPWLT</sequence>
<dbReference type="EMBL" id="JAMYWD010000002">
    <property type="protein sequence ID" value="KAJ4978986.1"/>
    <property type="molecule type" value="Genomic_DNA"/>
</dbReference>
<reference evidence="2" key="1">
    <citation type="journal article" date="2023" name="Plant J.">
        <title>The genome of the king protea, Protea cynaroides.</title>
        <authorList>
            <person name="Chang J."/>
            <person name="Duong T.A."/>
            <person name="Schoeman C."/>
            <person name="Ma X."/>
            <person name="Roodt D."/>
            <person name="Barker N."/>
            <person name="Li Z."/>
            <person name="Van de Peer Y."/>
            <person name="Mizrachi E."/>
        </authorList>
    </citation>
    <scope>NUCLEOTIDE SEQUENCE</scope>
    <source>
        <tissue evidence="2">Young leaves</tissue>
    </source>
</reference>
<feature type="compositionally biased region" description="Basic and acidic residues" evidence="1">
    <location>
        <begin position="64"/>
        <end position="74"/>
    </location>
</feature>